<reference evidence="4" key="1">
    <citation type="submission" date="2022-10" db="EMBL/GenBank/DDBJ databases">
        <authorList>
            <person name="Chen Y."/>
            <person name="Dougan E. K."/>
            <person name="Chan C."/>
            <person name="Rhodes N."/>
            <person name="Thang M."/>
        </authorList>
    </citation>
    <scope>NUCLEOTIDE SEQUENCE</scope>
</reference>
<reference evidence="5" key="2">
    <citation type="submission" date="2024-04" db="EMBL/GenBank/DDBJ databases">
        <authorList>
            <person name="Chen Y."/>
            <person name="Shah S."/>
            <person name="Dougan E. K."/>
            <person name="Thang M."/>
            <person name="Chan C."/>
        </authorList>
    </citation>
    <scope>NUCLEOTIDE SEQUENCE [LARGE SCALE GENOMIC DNA]</scope>
</reference>
<dbReference type="SUPFAM" id="SSF56176">
    <property type="entry name" value="FAD-binding/transporter-associated domain-like"/>
    <property type="match status" value="1"/>
</dbReference>
<sequence length="772" mass="86169">MTIAGAQESQGLPVVLLVGDVAIGQKLLKALGVPSSTESKDTALGVIKNKYYSARVQYRLVATSAATAEELETAEALVLLWDRQKEQLKQLQALFPAETLDDGPDRVQICLAVDAGEGVEDAAREWCIDQGFEYLSCTLSGTDLEMLEQRCQQPAASRRTGLLDEDSENSVLRLMEALECHSSWPGMQPIASSAEKPPAESQQPMAEEDAKRNGYTALADATEAPKGKPADSKEPVQIEKVHDRIQDDDFAEADEFEKFAREMKEIREMRDHQSRKDRACDLALRLAASLGVDSDSDCNLGGSIQVLQSQEELVNLDRQKNGLREAIPAYFYWDQLSTFWDETSVWFWLAVVAGVLVLLLGLSNVRAAHSQALRRRMRMGKWPVAEPASLWEIQRLLQSDNPPNAVGEGCVYHLSGQLAPANQSYIALGAYWSGVVEWTEDTVRVRSGTLWGELIEKLWEKHRAPVDRPAYDGITLGASVRVAAHGWTQDGWFIEYVVALQAVERGSGKVAEARRGDSNFWTLAFDDKWVITEVELKTQANRLVKIEMKSQPLSPATTMYDITSYIEAEGLQNWRSSALATMHIEPGKVERKYVTFDPVADEDQMDQTCLGYRLRFLGFGVSGIDSLSDVMTSIRTSWILEVNGWNLSGNIDIELLVVGNFDWEEVALILSEFHRSVSVRTDLRERTRDGITVTGFDAVINPKDLPAWFDVLYEKIGVRSGVIHPGKHIPATAGKIQLGNYGKFWEELVEGRVEYLHDGTRPTSRKDPLQWC</sequence>
<accession>A0A9P1GPV7</accession>
<dbReference type="InterPro" id="IPR036318">
    <property type="entry name" value="FAD-bd_PCMH-like_sf"/>
</dbReference>
<feature type="compositionally biased region" description="Basic and acidic residues" evidence="1">
    <location>
        <begin position="223"/>
        <end position="247"/>
    </location>
</feature>
<organism evidence="4">
    <name type="scientific">Cladocopium goreaui</name>
    <dbReference type="NCBI Taxonomy" id="2562237"/>
    <lineage>
        <taxon>Eukaryota</taxon>
        <taxon>Sar</taxon>
        <taxon>Alveolata</taxon>
        <taxon>Dinophyceae</taxon>
        <taxon>Suessiales</taxon>
        <taxon>Symbiodiniaceae</taxon>
        <taxon>Cladocopium</taxon>
    </lineage>
</organism>
<proteinExistence type="predicted"/>
<dbReference type="EMBL" id="CAMXCT030006711">
    <property type="protein sequence ID" value="CAL4806022.1"/>
    <property type="molecule type" value="Genomic_DNA"/>
</dbReference>
<name>A0A9P1GPV7_9DINO</name>
<evidence type="ECO:0000256" key="1">
    <source>
        <dbReference type="SAM" id="MobiDB-lite"/>
    </source>
</evidence>
<dbReference type="EMBL" id="CAMXCT010006711">
    <property type="protein sequence ID" value="CAI4018710.1"/>
    <property type="molecule type" value="Genomic_DNA"/>
</dbReference>
<evidence type="ECO:0000313" key="6">
    <source>
        <dbReference type="Proteomes" id="UP001152797"/>
    </source>
</evidence>
<feature type="region of interest" description="Disordered" evidence="1">
    <location>
        <begin position="184"/>
        <end position="247"/>
    </location>
</feature>
<evidence type="ECO:0000313" key="4">
    <source>
        <dbReference type="EMBL" id="CAI4018710.1"/>
    </source>
</evidence>
<dbReference type="InterPro" id="IPR016169">
    <property type="entry name" value="FAD-bd_PCMH_sub2"/>
</dbReference>
<keyword evidence="2" id="KW-1133">Transmembrane helix</keyword>
<dbReference type="InterPro" id="IPR016166">
    <property type="entry name" value="FAD-bd_PCMH"/>
</dbReference>
<dbReference type="Proteomes" id="UP001152797">
    <property type="component" value="Unassembled WGS sequence"/>
</dbReference>
<protein>
    <recommendedName>
        <fullName evidence="3">FAD-binding PCMH-type domain-containing protein</fullName>
    </recommendedName>
</protein>
<dbReference type="AlphaFoldDB" id="A0A9P1GPV7"/>
<keyword evidence="2" id="KW-0812">Transmembrane</keyword>
<dbReference type="GO" id="GO:0071949">
    <property type="term" value="F:FAD binding"/>
    <property type="evidence" value="ECO:0007669"/>
    <property type="project" value="InterPro"/>
</dbReference>
<feature type="transmembrane region" description="Helical" evidence="2">
    <location>
        <begin position="345"/>
        <end position="368"/>
    </location>
</feature>
<comment type="caution">
    <text evidence="4">The sequence shown here is derived from an EMBL/GenBank/DDBJ whole genome shotgun (WGS) entry which is preliminary data.</text>
</comment>
<evidence type="ECO:0000313" key="5">
    <source>
        <dbReference type="EMBL" id="CAL1172085.1"/>
    </source>
</evidence>
<evidence type="ECO:0000259" key="3">
    <source>
        <dbReference type="PROSITE" id="PS51387"/>
    </source>
</evidence>
<dbReference type="OrthoDB" id="447395at2759"/>
<evidence type="ECO:0000256" key="2">
    <source>
        <dbReference type="SAM" id="Phobius"/>
    </source>
</evidence>
<keyword evidence="2" id="KW-0472">Membrane</keyword>
<gene>
    <name evidence="4" type="ORF">C1SCF055_LOCUS43255</name>
</gene>
<feature type="domain" description="FAD-binding PCMH-type" evidence="3">
    <location>
        <begin position="377"/>
        <end position="541"/>
    </location>
</feature>
<dbReference type="EMBL" id="CAMXCT020006711">
    <property type="protein sequence ID" value="CAL1172085.1"/>
    <property type="molecule type" value="Genomic_DNA"/>
</dbReference>
<dbReference type="Gene3D" id="3.30.465.10">
    <property type="match status" value="1"/>
</dbReference>
<keyword evidence="6" id="KW-1185">Reference proteome</keyword>
<dbReference type="PROSITE" id="PS51387">
    <property type="entry name" value="FAD_PCMH"/>
    <property type="match status" value="1"/>
</dbReference>